<feature type="compositionally biased region" description="Basic residues" evidence="1">
    <location>
        <begin position="1"/>
        <end position="10"/>
    </location>
</feature>
<organism evidence="2 3">
    <name type="scientific">Pseudomonas moraviensis R28-S</name>
    <dbReference type="NCBI Taxonomy" id="1395516"/>
    <lineage>
        <taxon>Bacteria</taxon>
        <taxon>Pseudomonadati</taxon>
        <taxon>Pseudomonadota</taxon>
        <taxon>Gammaproteobacteria</taxon>
        <taxon>Pseudomonadales</taxon>
        <taxon>Pseudomonadaceae</taxon>
        <taxon>Pseudomonas</taxon>
    </lineage>
</organism>
<evidence type="ECO:0000313" key="2">
    <source>
        <dbReference type="EMBL" id="ETF07830.1"/>
    </source>
</evidence>
<accession>V8R8F2</accession>
<dbReference type="AlphaFoldDB" id="V8R8F2"/>
<gene>
    <name evidence="2" type="ORF">PMO01_16725</name>
</gene>
<name>V8R8F2_9PSED</name>
<dbReference type="PATRIC" id="fig|1395516.4.peg.3395"/>
<dbReference type="EMBL" id="AYMZ01000006">
    <property type="protein sequence ID" value="ETF07830.1"/>
    <property type="molecule type" value="Genomic_DNA"/>
</dbReference>
<sequence>MGAASKKNKRKAEVKNDLKKKRPEGPFFVAAL</sequence>
<dbReference type="Proteomes" id="UP000024771">
    <property type="component" value="Chromosome"/>
</dbReference>
<proteinExistence type="predicted"/>
<dbReference type="HOGENOM" id="CLU_3390914_0_0_6"/>
<reference evidence="2 3" key="1">
    <citation type="journal article" date="2014" name="Genome Announc.">
        <title>Draft Genome Sequence of Pseudomonas moraviensis R28-S.</title>
        <authorList>
            <person name="Hunter S.S."/>
            <person name="Yano H."/>
            <person name="Loftie-Eaton W."/>
            <person name="Hughes J."/>
            <person name="De Gelder L."/>
            <person name="Stragier P."/>
            <person name="De Vos P."/>
            <person name="Settles M.L."/>
            <person name="Top E.M."/>
        </authorList>
    </citation>
    <scope>NUCLEOTIDE SEQUENCE [LARGE SCALE GENOMIC DNA]</scope>
    <source>
        <strain evidence="3">R28</strain>
    </source>
</reference>
<feature type="region of interest" description="Disordered" evidence="1">
    <location>
        <begin position="1"/>
        <end position="20"/>
    </location>
</feature>
<protein>
    <submittedName>
        <fullName evidence="2">Uncharacterized protein</fullName>
    </submittedName>
</protein>
<evidence type="ECO:0000256" key="1">
    <source>
        <dbReference type="SAM" id="MobiDB-lite"/>
    </source>
</evidence>
<comment type="caution">
    <text evidence="2">The sequence shown here is derived from an EMBL/GenBank/DDBJ whole genome shotgun (WGS) entry which is preliminary data.</text>
</comment>
<evidence type="ECO:0000313" key="3">
    <source>
        <dbReference type="Proteomes" id="UP000024771"/>
    </source>
</evidence>